<proteinExistence type="inferred from homology"/>
<protein>
    <recommendedName>
        <fullName evidence="8">Peptidase A1 domain-containing protein</fullName>
    </recommendedName>
</protein>
<dbReference type="PROSITE" id="PS51767">
    <property type="entry name" value="PEPTIDASE_A1"/>
    <property type="match status" value="1"/>
</dbReference>
<dbReference type="OrthoDB" id="2747330at2759"/>
<evidence type="ECO:0000313" key="10">
    <source>
        <dbReference type="Proteomes" id="UP000236546"/>
    </source>
</evidence>
<comment type="similarity">
    <text evidence="1 6">Belongs to the peptidase A1 family.</text>
</comment>
<evidence type="ECO:0000256" key="7">
    <source>
        <dbReference type="SAM" id="SignalP"/>
    </source>
</evidence>
<organism evidence="9 10">
    <name type="scientific">Trichoderma gamsii</name>
    <dbReference type="NCBI Taxonomy" id="398673"/>
    <lineage>
        <taxon>Eukaryota</taxon>
        <taxon>Fungi</taxon>
        <taxon>Dikarya</taxon>
        <taxon>Ascomycota</taxon>
        <taxon>Pezizomycotina</taxon>
        <taxon>Sordariomycetes</taxon>
        <taxon>Hypocreomycetidae</taxon>
        <taxon>Hypocreales</taxon>
        <taxon>Hypocreaceae</taxon>
        <taxon>Trichoderma</taxon>
    </lineage>
</organism>
<reference evidence="9 10" key="1">
    <citation type="submission" date="2017-02" db="EMBL/GenBank/DDBJ databases">
        <title>Genomes of Trichoderma spp. with biocontrol activity.</title>
        <authorList>
            <person name="Gardiner D."/>
            <person name="Kazan K."/>
            <person name="Vos C."/>
            <person name="Harvey P."/>
        </authorList>
    </citation>
    <scope>NUCLEOTIDE SEQUENCE [LARGE SCALE GENOMIC DNA]</scope>
    <source>
        <strain evidence="9 10">A5MH</strain>
    </source>
</reference>
<accession>A0A2K0SX14</accession>
<dbReference type="InterPro" id="IPR001969">
    <property type="entry name" value="Aspartic_peptidase_AS"/>
</dbReference>
<dbReference type="CDD" id="cd06097">
    <property type="entry name" value="Aspergillopepsin_like"/>
    <property type="match status" value="1"/>
</dbReference>
<feature type="active site" evidence="5">
    <location>
        <position position="128"/>
    </location>
</feature>
<dbReference type="PRINTS" id="PR00792">
    <property type="entry name" value="PEPSIN"/>
</dbReference>
<evidence type="ECO:0000256" key="3">
    <source>
        <dbReference type="ARBA" id="ARBA00022750"/>
    </source>
</evidence>
<sequence length="424" mass="45394">MKFHATSLAIACLASSASAAVAQPRDTAETTPKGEEFSITQIKNERWKGPNAPAAYIAALAKYSPTLPDHIKHAIKVNPDLRRKFGNLINAGNQTGTGVATPSPGGDAEYVLPVQIGTPAQTLDLNLDTGSSDLWVLSTDTYPSQVEGQPLYKPNNSTTSKRLPGESWRIQYGDGSSASGIVYLDRVQIGNTFFATQAIESAINVSDEISDDTFSSGLLGAAFSTANTVRPDQQKTYLDNIKDQLVKPVFTANLKKGKPGNYNFGYINASEYTGNIQYAAINPNSPLWEISASGYRVGSNDTAYVSRVWNAIADTGTSLLLAPIDIVNAYYSKIPGSKLDNDYGMMVFPCTATPPDFAFGLGTYRGIIPGSYINYGKINRTTCFGGIQSSEDAPFAVLGDIALKAQFTVFDLGNKLVGFANKPV</sequence>
<feature type="domain" description="Peptidase A1" evidence="8">
    <location>
        <begin position="110"/>
        <end position="420"/>
    </location>
</feature>
<dbReference type="EMBL" id="MTYH01000127">
    <property type="protein sequence ID" value="PNP37794.1"/>
    <property type="molecule type" value="Genomic_DNA"/>
</dbReference>
<dbReference type="AlphaFoldDB" id="A0A2K0SX14"/>
<dbReference type="InterPro" id="IPR001461">
    <property type="entry name" value="Aspartic_peptidase_A1"/>
</dbReference>
<keyword evidence="2 6" id="KW-0645">Protease</keyword>
<evidence type="ECO:0000256" key="5">
    <source>
        <dbReference type="PIRSR" id="PIRSR601461-1"/>
    </source>
</evidence>
<feature type="chain" id="PRO_5014425932" description="Peptidase A1 domain-containing protein" evidence="7">
    <location>
        <begin position="20"/>
        <end position="424"/>
    </location>
</feature>
<dbReference type="InterPro" id="IPR034163">
    <property type="entry name" value="Aspergillopepsin-like_cat_dom"/>
</dbReference>
<dbReference type="InterPro" id="IPR021109">
    <property type="entry name" value="Peptidase_aspartic_dom_sf"/>
</dbReference>
<evidence type="ECO:0000256" key="2">
    <source>
        <dbReference type="ARBA" id="ARBA00022670"/>
    </source>
</evidence>
<evidence type="ECO:0000256" key="1">
    <source>
        <dbReference type="ARBA" id="ARBA00007447"/>
    </source>
</evidence>
<dbReference type="PROSITE" id="PS00141">
    <property type="entry name" value="ASP_PROTEASE"/>
    <property type="match status" value="1"/>
</dbReference>
<keyword evidence="7" id="KW-0732">Signal</keyword>
<dbReference type="InterPro" id="IPR033121">
    <property type="entry name" value="PEPTIDASE_A1"/>
</dbReference>
<dbReference type="FunFam" id="2.40.70.10:FF:000026">
    <property type="entry name" value="Endothiapepsin"/>
    <property type="match status" value="1"/>
</dbReference>
<feature type="active site" evidence="5">
    <location>
        <position position="314"/>
    </location>
</feature>
<evidence type="ECO:0000256" key="6">
    <source>
        <dbReference type="RuleBase" id="RU000454"/>
    </source>
</evidence>
<evidence type="ECO:0000256" key="4">
    <source>
        <dbReference type="ARBA" id="ARBA00022801"/>
    </source>
</evidence>
<dbReference type="GO" id="GO:0004190">
    <property type="term" value="F:aspartic-type endopeptidase activity"/>
    <property type="evidence" value="ECO:0007669"/>
    <property type="project" value="UniProtKB-KW"/>
</dbReference>
<gene>
    <name evidence="9" type="ORF">TGAMA5MH_10279</name>
</gene>
<dbReference type="Gene3D" id="2.40.70.10">
    <property type="entry name" value="Acid Proteases"/>
    <property type="match status" value="2"/>
</dbReference>
<evidence type="ECO:0000313" key="9">
    <source>
        <dbReference type="EMBL" id="PNP37794.1"/>
    </source>
</evidence>
<dbReference type="PANTHER" id="PTHR47966">
    <property type="entry name" value="BETA-SITE APP-CLEAVING ENZYME, ISOFORM A-RELATED"/>
    <property type="match status" value="1"/>
</dbReference>
<feature type="signal peptide" evidence="7">
    <location>
        <begin position="1"/>
        <end position="19"/>
    </location>
</feature>
<dbReference type="GO" id="GO:0006508">
    <property type="term" value="P:proteolysis"/>
    <property type="evidence" value="ECO:0007669"/>
    <property type="project" value="UniProtKB-KW"/>
</dbReference>
<evidence type="ECO:0000259" key="8">
    <source>
        <dbReference type="PROSITE" id="PS51767"/>
    </source>
</evidence>
<dbReference type="SUPFAM" id="SSF50630">
    <property type="entry name" value="Acid proteases"/>
    <property type="match status" value="1"/>
</dbReference>
<dbReference type="PANTHER" id="PTHR47966:SF2">
    <property type="entry name" value="ASPERGILLOPEPSIN-1-RELATED"/>
    <property type="match status" value="1"/>
</dbReference>
<dbReference type="Proteomes" id="UP000236546">
    <property type="component" value="Unassembled WGS sequence"/>
</dbReference>
<keyword evidence="3 6" id="KW-0064">Aspartyl protease</keyword>
<keyword evidence="4 6" id="KW-0378">Hydrolase</keyword>
<name>A0A2K0SX14_9HYPO</name>
<dbReference type="Pfam" id="PF00026">
    <property type="entry name" value="Asp"/>
    <property type="match status" value="1"/>
</dbReference>
<comment type="caution">
    <text evidence="9">The sequence shown here is derived from an EMBL/GenBank/DDBJ whole genome shotgun (WGS) entry which is preliminary data.</text>
</comment>